<evidence type="ECO:0000313" key="10">
    <source>
        <dbReference type="Proteomes" id="UP001156102"/>
    </source>
</evidence>
<evidence type="ECO:0000256" key="3">
    <source>
        <dbReference type="ARBA" id="ARBA00022475"/>
    </source>
</evidence>
<dbReference type="PANTHER" id="PTHR40074:SF2">
    <property type="entry name" value="O-ACETYLTRANSFERASE WECH"/>
    <property type="match status" value="1"/>
</dbReference>
<feature type="domain" description="Acyltransferase 3" evidence="8">
    <location>
        <begin position="7"/>
        <end position="360"/>
    </location>
</feature>
<evidence type="ECO:0000256" key="4">
    <source>
        <dbReference type="ARBA" id="ARBA00022692"/>
    </source>
</evidence>
<dbReference type="GO" id="GO:0016413">
    <property type="term" value="F:O-acetyltransferase activity"/>
    <property type="evidence" value="ECO:0007669"/>
    <property type="project" value="TreeGrafter"/>
</dbReference>
<keyword evidence="9" id="KW-0012">Acyltransferase</keyword>
<feature type="transmembrane region" description="Helical" evidence="7">
    <location>
        <begin position="231"/>
        <end position="253"/>
    </location>
</feature>
<evidence type="ECO:0000256" key="7">
    <source>
        <dbReference type="SAM" id="Phobius"/>
    </source>
</evidence>
<dbReference type="GO" id="GO:0009246">
    <property type="term" value="P:enterobacterial common antigen biosynthetic process"/>
    <property type="evidence" value="ECO:0007669"/>
    <property type="project" value="TreeGrafter"/>
</dbReference>
<dbReference type="GO" id="GO:0005886">
    <property type="term" value="C:plasma membrane"/>
    <property type="evidence" value="ECO:0007669"/>
    <property type="project" value="UniProtKB-SubCell"/>
</dbReference>
<organism evidence="9 10">
    <name type="scientific">Ectobacillus ponti</name>
    <dbReference type="NCBI Taxonomy" id="2961894"/>
    <lineage>
        <taxon>Bacteria</taxon>
        <taxon>Bacillati</taxon>
        <taxon>Bacillota</taxon>
        <taxon>Bacilli</taxon>
        <taxon>Bacillales</taxon>
        <taxon>Bacillaceae</taxon>
        <taxon>Ectobacillus</taxon>
    </lineage>
</organism>
<evidence type="ECO:0000259" key="8">
    <source>
        <dbReference type="Pfam" id="PF01757"/>
    </source>
</evidence>
<evidence type="ECO:0000256" key="1">
    <source>
        <dbReference type="ARBA" id="ARBA00004651"/>
    </source>
</evidence>
<dbReference type="EMBL" id="JANCLT010000001">
    <property type="protein sequence ID" value="MCP8967346.1"/>
    <property type="molecule type" value="Genomic_DNA"/>
</dbReference>
<keyword evidence="4 7" id="KW-0812">Transmembrane</keyword>
<name>A0AA42BNE0_9BACI</name>
<feature type="transmembrane region" description="Helical" evidence="7">
    <location>
        <begin position="160"/>
        <end position="179"/>
    </location>
</feature>
<feature type="transmembrane region" description="Helical" evidence="7">
    <location>
        <begin position="338"/>
        <end position="359"/>
    </location>
</feature>
<accession>A0AA42BNE0</accession>
<dbReference type="Pfam" id="PF01757">
    <property type="entry name" value="Acyl_transf_3"/>
    <property type="match status" value="1"/>
</dbReference>
<sequence>MKKERLIEIEILRGLAFLAVVFQHVMAGLFYKPEVGPFSIVAGTTFLGLTRFAVPLFVFISGVVLFYNYQHKVNYKAFLQKRFVQIFVPYFFWTVFYYAWVSFLSGFAASTLLQEIKKMAAFSFTGTASYHLWFIVMLIPFYFLFPLFQRLLSSQRGFRGNAIILAVAFVLNFGLVYALSKGMLNTPNPHFAFFVKYLDRNFIFWVFYFLLGGFAGLYYEKWKLFVRKAFLPSLVLLGVCVYIICSDIVAVMGSVMEDHYIRSAGITGPLQPFMMLTILLQLIVIFALAEKLTAFKSAATDMLHTFGKYSFGAYLTHAFVLHYTNNFVSFYLHSAHVFIQLFVSFVACSLLSLGACVLLSRTELSFGEVTVGKV</sequence>
<evidence type="ECO:0000256" key="6">
    <source>
        <dbReference type="ARBA" id="ARBA00023136"/>
    </source>
</evidence>
<reference evidence="9" key="1">
    <citation type="submission" date="2022-07" db="EMBL/GenBank/DDBJ databases">
        <authorList>
            <person name="Li W.-J."/>
            <person name="Deng Q.-Q."/>
        </authorList>
    </citation>
    <scope>NUCLEOTIDE SEQUENCE</scope>
    <source>
        <strain evidence="9">SYSU M60031</strain>
    </source>
</reference>
<comment type="subcellular location">
    <subcellularLocation>
        <location evidence="1">Cell membrane</location>
        <topology evidence="1">Multi-pass membrane protein</topology>
    </subcellularLocation>
</comment>
<proteinExistence type="inferred from homology"/>
<feature type="transmembrane region" description="Helical" evidence="7">
    <location>
        <begin position="90"/>
        <end position="110"/>
    </location>
</feature>
<comment type="similarity">
    <text evidence="2">Belongs to the acyltransferase 3 family.</text>
</comment>
<feature type="transmembrane region" description="Helical" evidence="7">
    <location>
        <begin position="202"/>
        <end position="219"/>
    </location>
</feature>
<feature type="transmembrane region" description="Helical" evidence="7">
    <location>
        <begin position="12"/>
        <end position="31"/>
    </location>
</feature>
<dbReference type="InterPro" id="IPR002656">
    <property type="entry name" value="Acyl_transf_3_dom"/>
</dbReference>
<evidence type="ECO:0000256" key="2">
    <source>
        <dbReference type="ARBA" id="ARBA00007400"/>
    </source>
</evidence>
<keyword evidence="9" id="KW-0808">Transferase</keyword>
<feature type="transmembrane region" description="Helical" evidence="7">
    <location>
        <begin position="130"/>
        <end position="148"/>
    </location>
</feature>
<keyword evidence="5 7" id="KW-1133">Transmembrane helix</keyword>
<feature type="transmembrane region" description="Helical" evidence="7">
    <location>
        <begin position="311"/>
        <end position="332"/>
    </location>
</feature>
<dbReference type="RefSeq" id="WP_254756891.1">
    <property type="nucleotide sequence ID" value="NZ_JANCLT010000001.1"/>
</dbReference>
<feature type="transmembrane region" description="Helical" evidence="7">
    <location>
        <begin position="51"/>
        <end position="69"/>
    </location>
</feature>
<feature type="transmembrane region" description="Helical" evidence="7">
    <location>
        <begin position="273"/>
        <end position="290"/>
    </location>
</feature>
<protein>
    <submittedName>
        <fullName evidence="9">Acyltransferase</fullName>
    </submittedName>
</protein>
<gene>
    <name evidence="9" type="ORF">NK662_02175</name>
</gene>
<evidence type="ECO:0000256" key="5">
    <source>
        <dbReference type="ARBA" id="ARBA00022989"/>
    </source>
</evidence>
<dbReference type="Proteomes" id="UP001156102">
    <property type="component" value="Unassembled WGS sequence"/>
</dbReference>
<keyword evidence="3" id="KW-1003">Cell membrane</keyword>
<evidence type="ECO:0000313" key="9">
    <source>
        <dbReference type="EMBL" id="MCP8967346.1"/>
    </source>
</evidence>
<comment type="caution">
    <text evidence="9">The sequence shown here is derived from an EMBL/GenBank/DDBJ whole genome shotgun (WGS) entry which is preliminary data.</text>
</comment>
<keyword evidence="10" id="KW-1185">Reference proteome</keyword>
<dbReference type="AlphaFoldDB" id="A0AA42BNE0"/>
<keyword evidence="6 7" id="KW-0472">Membrane</keyword>
<dbReference type="PANTHER" id="PTHR40074">
    <property type="entry name" value="O-ACETYLTRANSFERASE WECH"/>
    <property type="match status" value="1"/>
</dbReference>